<sequence length="556" mass="60772">MPQYASRSVAATGIATLVLIMASLFSPITLRVKVLGISRLFGGIKNIHGEDTHMIPDTLFSEDLHYHAPSGQLFGASESDERTRNTWFPPLTNWKDPNAIGQGTIIAIDSKTLTATRLKLVNFKGPWNTHGIDIWSPPEDPTSVYIVGVNHLPNPEYYNTSPPPKDSKIPQARSRLELFHHKIGSSDLIHVRSIWHPLIRTPNDVLFRSLNEIYVTNDHLHRDGIMRMLEDFAYGSIGPTDLIHLKLADPLAPVADDTEGVVGTVANEGIHNNNGLGRGRTPSEIAIGRTAIGQLHLAEVDEQHPPTLKIYDTIQLPCTLDNPSFFSDPYAAKTGRDASGYVLAGLALAIAFPNGKDPIMVWLVQPAEGSGSTKTSEKDDKWTQKLIFQDDGNLLRTAATAVLVAIDPDTNGGKKQANLFVTGPLGKGVVANAANRSALGRTWREMEYSSSEAALSSATATRSRGLCSREASAAAKSLLLDLHYRRARLDEQLADIRAWRQAKLAEGIESQVVEATAARRIRDAQYMLSSNIRQLDPNLSPMRAALSAWGLTIDDI</sequence>
<evidence type="ECO:0000313" key="2">
    <source>
        <dbReference type="Proteomes" id="UP001408356"/>
    </source>
</evidence>
<dbReference type="PANTHER" id="PTHR11799">
    <property type="entry name" value="PARAOXONASE"/>
    <property type="match status" value="1"/>
</dbReference>
<dbReference type="Proteomes" id="UP001408356">
    <property type="component" value="Unassembled WGS sequence"/>
</dbReference>
<dbReference type="Gene3D" id="2.120.10.30">
    <property type="entry name" value="TolB, C-terminal domain"/>
    <property type="match status" value="1"/>
</dbReference>
<dbReference type="InterPro" id="IPR051288">
    <property type="entry name" value="Serum_paraoxonase/arylesterase"/>
</dbReference>
<organism evidence="1 2">
    <name type="scientific">Seiridium unicorne</name>
    <dbReference type="NCBI Taxonomy" id="138068"/>
    <lineage>
        <taxon>Eukaryota</taxon>
        <taxon>Fungi</taxon>
        <taxon>Dikarya</taxon>
        <taxon>Ascomycota</taxon>
        <taxon>Pezizomycotina</taxon>
        <taxon>Sordariomycetes</taxon>
        <taxon>Xylariomycetidae</taxon>
        <taxon>Amphisphaeriales</taxon>
        <taxon>Sporocadaceae</taxon>
        <taxon>Seiridium</taxon>
    </lineage>
</organism>
<dbReference type="EMBL" id="JARVKF010000423">
    <property type="protein sequence ID" value="KAK9414690.1"/>
    <property type="molecule type" value="Genomic_DNA"/>
</dbReference>
<comment type="caution">
    <text evidence="1">The sequence shown here is derived from an EMBL/GenBank/DDBJ whole genome shotgun (WGS) entry which is preliminary data.</text>
</comment>
<name>A0ABR2UJM9_9PEZI</name>
<proteinExistence type="predicted"/>
<keyword evidence="2" id="KW-1185">Reference proteome</keyword>
<evidence type="ECO:0000313" key="1">
    <source>
        <dbReference type="EMBL" id="KAK9414690.1"/>
    </source>
</evidence>
<dbReference type="PANTHER" id="PTHR11799:SF12">
    <property type="entry name" value="PARAOXONASE-RELATED"/>
    <property type="match status" value="1"/>
</dbReference>
<dbReference type="InterPro" id="IPR011042">
    <property type="entry name" value="6-blade_b-propeller_TolB-like"/>
</dbReference>
<reference evidence="1 2" key="1">
    <citation type="journal article" date="2024" name="J. Plant Pathol.">
        <title>Sequence and assembly of the genome of Seiridium unicorne, isolate CBS 538.82, causal agent of cypress canker disease.</title>
        <authorList>
            <person name="Scali E."/>
            <person name="Rocca G.D."/>
            <person name="Danti R."/>
            <person name="Garbelotto M."/>
            <person name="Barberini S."/>
            <person name="Baroncelli R."/>
            <person name="Emiliani G."/>
        </authorList>
    </citation>
    <scope>NUCLEOTIDE SEQUENCE [LARGE SCALE GENOMIC DNA]</scope>
    <source>
        <strain evidence="1 2">BM-138-508</strain>
    </source>
</reference>
<accession>A0ABR2UJM9</accession>
<protein>
    <submittedName>
        <fullName evidence="1">Serum paraoxonase/arylesterase 2</fullName>
    </submittedName>
</protein>
<gene>
    <name evidence="1" type="ORF">SUNI508_10973</name>
</gene>